<evidence type="ECO:0000313" key="5">
    <source>
        <dbReference type="Proteomes" id="UP001620626"/>
    </source>
</evidence>
<gene>
    <name evidence="4" type="ORF">niasHT_029708</name>
</gene>
<organism evidence="4 5">
    <name type="scientific">Heterodera trifolii</name>
    <dbReference type="NCBI Taxonomy" id="157864"/>
    <lineage>
        <taxon>Eukaryota</taxon>
        <taxon>Metazoa</taxon>
        <taxon>Ecdysozoa</taxon>
        <taxon>Nematoda</taxon>
        <taxon>Chromadorea</taxon>
        <taxon>Rhabditida</taxon>
        <taxon>Tylenchina</taxon>
        <taxon>Tylenchomorpha</taxon>
        <taxon>Tylenchoidea</taxon>
        <taxon>Heteroderidae</taxon>
        <taxon>Heteroderinae</taxon>
        <taxon>Heterodera</taxon>
    </lineage>
</organism>
<dbReference type="Proteomes" id="UP001620626">
    <property type="component" value="Unassembled WGS sequence"/>
</dbReference>
<feature type="domain" description="RING-type" evidence="3">
    <location>
        <begin position="80"/>
        <end position="109"/>
    </location>
</feature>
<sequence length="142" mass="16630">MSHFLEKVKECSQTDNKCLHNCAKYDENDNNFNKKKRTKQLLQFVAKTIEIYEDGTTKRRKHLLNAFNEIPSTIVDTEFECAICLDSIPRNTSVKPLPACNHIFHEDCLSTCARRRQLEAPRAVLENRHGDNNWVWHPVFWA</sequence>
<keyword evidence="5" id="KW-1185">Reference proteome</keyword>
<dbReference type="EMBL" id="JBICBT010000689">
    <property type="protein sequence ID" value="KAL3105249.1"/>
    <property type="molecule type" value="Genomic_DNA"/>
</dbReference>
<evidence type="ECO:0000256" key="1">
    <source>
        <dbReference type="ARBA" id="ARBA00022771"/>
    </source>
</evidence>
<protein>
    <recommendedName>
        <fullName evidence="3">RING-type domain-containing protein</fullName>
    </recommendedName>
</protein>
<dbReference type="SUPFAM" id="SSF57850">
    <property type="entry name" value="RING/U-box"/>
    <property type="match status" value="1"/>
</dbReference>
<dbReference type="AlphaFoldDB" id="A0ABD2KSC3"/>
<keyword evidence="1" id="KW-0863">Zinc-finger</keyword>
<dbReference type="InterPro" id="IPR013083">
    <property type="entry name" value="Znf_RING/FYVE/PHD"/>
</dbReference>
<dbReference type="Pfam" id="PF17123">
    <property type="entry name" value="zf-RING_11"/>
    <property type="match status" value="1"/>
</dbReference>
<evidence type="ECO:0000256" key="2">
    <source>
        <dbReference type="ARBA" id="ARBA00022833"/>
    </source>
</evidence>
<dbReference type="GO" id="GO:0008270">
    <property type="term" value="F:zinc ion binding"/>
    <property type="evidence" value="ECO:0007669"/>
    <property type="project" value="UniProtKB-KW"/>
</dbReference>
<dbReference type="InterPro" id="IPR001841">
    <property type="entry name" value="Znf_RING"/>
</dbReference>
<name>A0ABD2KSC3_9BILA</name>
<keyword evidence="1" id="KW-0479">Metal-binding</keyword>
<evidence type="ECO:0000313" key="4">
    <source>
        <dbReference type="EMBL" id="KAL3105249.1"/>
    </source>
</evidence>
<proteinExistence type="predicted"/>
<comment type="caution">
    <text evidence="4">The sequence shown here is derived from an EMBL/GenBank/DDBJ whole genome shotgun (WGS) entry which is preliminary data.</text>
</comment>
<keyword evidence="2" id="KW-0862">Zinc</keyword>
<reference evidence="4 5" key="1">
    <citation type="submission" date="2024-10" db="EMBL/GenBank/DDBJ databases">
        <authorList>
            <person name="Kim D."/>
        </authorList>
    </citation>
    <scope>NUCLEOTIDE SEQUENCE [LARGE SCALE GENOMIC DNA]</scope>
    <source>
        <strain evidence="4">BH-2024</strain>
    </source>
</reference>
<accession>A0ABD2KSC3</accession>
<dbReference type="Gene3D" id="3.30.40.10">
    <property type="entry name" value="Zinc/RING finger domain, C3HC4 (zinc finger)"/>
    <property type="match status" value="1"/>
</dbReference>
<evidence type="ECO:0000259" key="3">
    <source>
        <dbReference type="Pfam" id="PF17123"/>
    </source>
</evidence>